<dbReference type="InterPro" id="IPR058923">
    <property type="entry name" value="RCC1-like_dom"/>
</dbReference>
<comment type="caution">
    <text evidence="5">The sequence shown here is derived from an EMBL/GenBank/DDBJ whole genome shotgun (WGS) entry which is preliminary data.</text>
</comment>
<evidence type="ECO:0000256" key="2">
    <source>
        <dbReference type="PROSITE-ProRule" id="PRU00235"/>
    </source>
</evidence>
<evidence type="ECO:0000313" key="6">
    <source>
        <dbReference type="Proteomes" id="UP000593567"/>
    </source>
</evidence>
<dbReference type="Gene3D" id="2.130.10.30">
    <property type="entry name" value="Regulator of chromosome condensation 1/beta-lactamase-inhibitor protein II"/>
    <property type="match status" value="2"/>
</dbReference>
<organism evidence="5 6">
    <name type="scientific">Bugula neritina</name>
    <name type="common">Brown bryozoan</name>
    <name type="synonym">Sertularia neritina</name>
    <dbReference type="NCBI Taxonomy" id="10212"/>
    <lineage>
        <taxon>Eukaryota</taxon>
        <taxon>Metazoa</taxon>
        <taxon>Spiralia</taxon>
        <taxon>Lophotrochozoa</taxon>
        <taxon>Bryozoa</taxon>
        <taxon>Gymnolaemata</taxon>
        <taxon>Cheilostomatida</taxon>
        <taxon>Flustrina</taxon>
        <taxon>Buguloidea</taxon>
        <taxon>Bugulidae</taxon>
        <taxon>Bugula</taxon>
    </lineage>
</organism>
<feature type="domain" description="RCC1-like" evidence="4">
    <location>
        <begin position="25"/>
        <end position="341"/>
    </location>
</feature>
<dbReference type="Pfam" id="PF25390">
    <property type="entry name" value="WD40_RLD"/>
    <property type="match status" value="1"/>
</dbReference>
<dbReference type="InterPro" id="IPR051625">
    <property type="entry name" value="Signaling_Regulatory_Domain"/>
</dbReference>
<keyword evidence="1" id="KW-0677">Repeat</keyword>
<feature type="repeat" description="RCC1" evidence="2">
    <location>
        <begin position="89"/>
        <end position="143"/>
    </location>
</feature>
<reference evidence="5" key="1">
    <citation type="submission" date="2020-06" db="EMBL/GenBank/DDBJ databases">
        <title>Draft genome of Bugula neritina, a colonial animal packing powerful symbionts and potential medicines.</title>
        <authorList>
            <person name="Rayko M."/>
        </authorList>
    </citation>
    <scope>NUCLEOTIDE SEQUENCE [LARGE SCALE GENOMIC DNA]</scope>
    <source>
        <strain evidence="5">Kwan_BN1</strain>
    </source>
</reference>
<dbReference type="AlphaFoldDB" id="A0A7J7JKM0"/>
<dbReference type="InterPro" id="IPR009091">
    <property type="entry name" value="RCC1/BLIP-II"/>
</dbReference>
<protein>
    <recommendedName>
        <fullName evidence="4">RCC1-like domain-containing protein</fullName>
    </recommendedName>
</protein>
<dbReference type="InterPro" id="IPR000408">
    <property type="entry name" value="Reg_chr_condens"/>
</dbReference>
<name>A0A7J7JKM0_BUGNE</name>
<feature type="repeat" description="RCC1" evidence="2">
    <location>
        <begin position="251"/>
        <end position="298"/>
    </location>
</feature>
<evidence type="ECO:0000313" key="5">
    <source>
        <dbReference type="EMBL" id="KAF6026161.1"/>
    </source>
</evidence>
<evidence type="ECO:0000256" key="3">
    <source>
        <dbReference type="SAM" id="MobiDB-lite"/>
    </source>
</evidence>
<dbReference type="PANTHER" id="PTHR22872">
    <property type="entry name" value="BTK-BINDING PROTEIN-RELATED"/>
    <property type="match status" value="1"/>
</dbReference>
<proteinExistence type="predicted"/>
<keyword evidence="6" id="KW-1185">Reference proteome</keyword>
<feature type="compositionally biased region" description="Polar residues" evidence="3">
    <location>
        <begin position="604"/>
        <end position="614"/>
    </location>
</feature>
<dbReference type="OrthoDB" id="5981550at2759"/>
<dbReference type="PROSITE" id="PS00626">
    <property type="entry name" value="RCC1_2"/>
    <property type="match status" value="1"/>
</dbReference>
<dbReference type="PRINTS" id="PR00633">
    <property type="entry name" value="RCCNDNSATION"/>
</dbReference>
<gene>
    <name evidence="5" type="ORF">EB796_015532</name>
</gene>
<accession>A0A7J7JKM0</accession>
<feature type="repeat" description="RCC1" evidence="2">
    <location>
        <begin position="29"/>
        <end position="89"/>
    </location>
</feature>
<feature type="region of interest" description="Disordered" evidence="3">
    <location>
        <begin position="548"/>
        <end position="567"/>
    </location>
</feature>
<feature type="repeat" description="RCC1" evidence="2">
    <location>
        <begin position="201"/>
        <end position="250"/>
    </location>
</feature>
<dbReference type="EMBL" id="VXIV02002336">
    <property type="protein sequence ID" value="KAF6026161.1"/>
    <property type="molecule type" value="Genomic_DNA"/>
</dbReference>
<dbReference type="PROSITE" id="PS50012">
    <property type="entry name" value="RCC1_3"/>
    <property type="match status" value="6"/>
</dbReference>
<evidence type="ECO:0000256" key="1">
    <source>
        <dbReference type="ARBA" id="ARBA00022737"/>
    </source>
</evidence>
<feature type="repeat" description="RCC1" evidence="2">
    <location>
        <begin position="299"/>
        <end position="352"/>
    </location>
</feature>
<feature type="region of interest" description="Disordered" evidence="3">
    <location>
        <begin position="601"/>
        <end position="627"/>
    </location>
</feature>
<evidence type="ECO:0000259" key="4">
    <source>
        <dbReference type="Pfam" id="PF25390"/>
    </source>
</evidence>
<dbReference type="Proteomes" id="UP000593567">
    <property type="component" value="Unassembled WGS sequence"/>
</dbReference>
<feature type="repeat" description="RCC1" evidence="2">
    <location>
        <begin position="144"/>
        <end position="200"/>
    </location>
</feature>
<dbReference type="SUPFAM" id="SSF50985">
    <property type="entry name" value="RCC1/BLIP-II"/>
    <property type="match status" value="2"/>
</dbReference>
<sequence>MLPLSLVRLPVFDDDAFPPPFTVNMIEDGSVICWGGNDHGQRGQKGQGEGKHPADSSLTILRDSVLPIGTNENYLLSCGSSHTVCISKDKVYVWGNGADGQLGTGDTHCRYQPTCISLPYDESVTSIAGVSCGTRHTIVWTDEGLCYGFGSNSFSQLPLNTDDSVNIEKQCVPTLLSPLQHQVVVHVACGARHSMFLYQCGAVATVGDNNHGQLGVGSRQPHRTPQVLQDLQSVKLISSGAYHCMAVTDAGELYIWGYGKAIGYKHKDIVRPTKKLSHYTNIVQLAGGATHSLALTENGNVYSWGVGADGQLGHGHDLTFSSKPTRIIGELKDRNICQIAASDFLLYIWGKAQQILLSLSPSQTIFVPTCIVSSSQLSLQSVSCGLWHIVAVTGKCRLADPDAMNIKVRMRSNKSTSSGMYIDLPSIVTPDSNSAKSVCGLSPPDIFSYYSYSSSNGSTRSDTEMPHTQVSVQRDRTTLAEFYAPTSNISRTGLTILGEPTEELNDSAESIISPDVKFPRLIDATRGPSAASVTRSRSGCSMQRAMISSDHETCSATTSEDEDEEIRSRVPHVTITRNPSRVNTVSTVQSKDHAEYMEQKKLLPSNSTVSNSADASEKRTKNSASSVSKSSAVIRLKVADASSLVDDGKAANSVSSTWNPYRNSIFNSNVFHEDQSSTAGLNAKMIGFLDMSDIQLVNKPATRPSKTVSRFNKPEKVGERHSQLYSKEMEMRNSRVTQLNTNYNKQPKLVKANGNRTEPSHHPLQKVSRRTQITGQRQNNGAESERASDALTEMKHYSTQAKGQYRSLPMLSSNFMNRHLPRPVYPSVPDFSKAMTKLDMQIVQAERLKRL</sequence>